<dbReference type="RefSeq" id="WP_087438483.1">
    <property type="nucleotide sequence ID" value="NZ_CP021416.1"/>
</dbReference>
<dbReference type="EMBL" id="CP021416">
    <property type="protein sequence ID" value="ARU48538.1"/>
    <property type="molecule type" value="Genomic_DNA"/>
</dbReference>
<keyword evidence="3" id="KW-1185">Reference proteome</keyword>
<proteinExistence type="predicted"/>
<dbReference type="AlphaFoldDB" id="A0A1Y0HKD7"/>
<dbReference type="PANTHER" id="PTHR39515">
    <property type="entry name" value="CONSERVED PROTEIN"/>
    <property type="match status" value="1"/>
</dbReference>
<dbReference type="InterPro" id="IPR052526">
    <property type="entry name" value="HTH-type_Bedaq_tolerance"/>
</dbReference>
<organism evidence="2 3">
    <name type="scientific">Sulfurospirillum diekertiae</name>
    <dbReference type="NCBI Taxonomy" id="1854492"/>
    <lineage>
        <taxon>Bacteria</taxon>
        <taxon>Pseudomonadati</taxon>
        <taxon>Campylobacterota</taxon>
        <taxon>Epsilonproteobacteria</taxon>
        <taxon>Campylobacterales</taxon>
        <taxon>Sulfurospirillaceae</taxon>
        <taxon>Sulfurospirillum</taxon>
    </lineage>
</organism>
<dbReference type="Gene3D" id="1.10.10.10">
    <property type="entry name" value="Winged helix-like DNA-binding domain superfamily/Winged helix DNA-binding domain"/>
    <property type="match status" value="1"/>
</dbReference>
<evidence type="ECO:0000313" key="3">
    <source>
        <dbReference type="Proteomes" id="UP000196005"/>
    </source>
</evidence>
<dbReference type="OrthoDB" id="5521015at2"/>
<feature type="domain" description="HTH marR-type" evidence="1">
    <location>
        <begin position="7"/>
        <end position="140"/>
    </location>
</feature>
<dbReference type="GO" id="GO:0003700">
    <property type="term" value="F:DNA-binding transcription factor activity"/>
    <property type="evidence" value="ECO:0007669"/>
    <property type="project" value="InterPro"/>
</dbReference>
<dbReference type="Pfam" id="PF12802">
    <property type="entry name" value="MarR_2"/>
    <property type="match status" value="1"/>
</dbReference>
<dbReference type="InterPro" id="IPR036390">
    <property type="entry name" value="WH_DNA-bd_sf"/>
</dbReference>
<dbReference type="PANTHER" id="PTHR39515:SF2">
    <property type="entry name" value="HTH-TYPE TRANSCRIPTIONAL REGULATOR RV0880"/>
    <property type="match status" value="1"/>
</dbReference>
<gene>
    <name evidence="2" type="ORF">Sdiek1_1374</name>
</gene>
<name>A0A1Y0HKD7_9BACT</name>
<dbReference type="KEGG" id="suls:Sdiek1_1374"/>
<dbReference type="SUPFAM" id="SSF46785">
    <property type="entry name" value="Winged helix' DNA-binding domain"/>
    <property type="match status" value="1"/>
</dbReference>
<dbReference type="PROSITE" id="PS50995">
    <property type="entry name" value="HTH_MARR_2"/>
    <property type="match status" value="1"/>
</dbReference>
<accession>A0A1Y0HKD7</accession>
<dbReference type="Proteomes" id="UP000196005">
    <property type="component" value="Chromosome"/>
</dbReference>
<dbReference type="InterPro" id="IPR036388">
    <property type="entry name" value="WH-like_DNA-bd_sf"/>
</dbReference>
<sequence length="143" mass="16535">MDIFELSSSLQRTITTLHKELRKHISLVSIYSMTELETIAHLSKNPALLPSQLATLTRVKTQSMSQILHKLENDALIQRKPCSKDKRKIYISLTAYGTQMLEKMKKDKNEWLKNTIEALLNKQEVLLLEQALPILHKLIDQQD</sequence>
<dbReference type="InterPro" id="IPR000835">
    <property type="entry name" value="HTH_MarR-typ"/>
</dbReference>
<reference evidence="3" key="1">
    <citation type="submission" date="2017-05" db="EMBL/GenBank/DDBJ databases">
        <title>Dechlorination kinetics govern the competition between two new strains of the genus Sulfurospirillum.</title>
        <authorList>
            <person name="Buttet G.F."/>
            <person name="Murray A.M."/>
            <person name="Goris T."/>
            <person name="Burion M."/>
            <person name="Lin B."/>
            <person name="Rolle M."/>
            <person name="Maillard J."/>
        </authorList>
    </citation>
    <scope>NUCLEOTIDE SEQUENCE [LARGE SCALE GENOMIC DNA]</scope>
    <source>
        <strain evidence="3">SL2-1</strain>
    </source>
</reference>
<protein>
    <submittedName>
        <fullName evidence="2">HTH-type transcriptional regulator</fullName>
    </submittedName>
</protein>
<evidence type="ECO:0000313" key="2">
    <source>
        <dbReference type="EMBL" id="ARU48538.1"/>
    </source>
</evidence>
<dbReference type="Gene3D" id="1.10.287.100">
    <property type="match status" value="1"/>
</dbReference>
<evidence type="ECO:0000259" key="1">
    <source>
        <dbReference type="PROSITE" id="PS50995"/>
    </source>
</evidence>
<dbReference type="SMART" id="SM00347">
    <property type="entry name" value="HTH_MARR"/>
    <property type="match status" value="1"/>
</dbReference>